<evidence type="ECO:0000256" key="1">
    <source>
        <dbReference type="ARBA" id="ARBA00022679"/>
    </source>
</evidence>
<evidence type="ECO:0000313" key="4">
    <source>
        <dbReference type="EMBL" id="TMR36836.1"/>
    </source>
</evidence>
<dbReference type="GO" id="GO:0004371">
    <property type="term" value="F:glycerone kinase activity"/>
    <property type="evidence" value="ECO:0007669"/>
    <property type="project" value="InterPro"/>
</dbReference>
<dbReference type="EMBL" id="VCKX01000021">
    <property type="protein sequence ID" value="TMR36836.1"/>
    <property type="molecule type" value="Genomic_DNA"/>
</dbReference>
<reference evidence="4 5" key="1">
    <citation type="submission" date="2019-05" db="EMBL/GenBank/DDBJ databases">
        <title>Draft genome sequence of Nonomuraea zeae DSM 100528.</title>
        <authorList>
            <person name="Saricaoglu S."/>
            <person name="Isik K."/>
        </authorList>
    </citation>
    <scope>NUCLEOTIDE SEQUENCE [LARGE SCALE GENOMIC DNA]</scope>
    <source>
        <strain evidence="4 5">DSM 100528</strain>
    </source>
</reference>
<dbReference type="FunFam" id="1.25.40.340:FF:000002">
    <property type="entry name" value="Dihydroxyacetone kinase, L subunit"/>
    <property type="match status" value="1"/>
</dbReference>
<feature type="domain" description="DhaL" evidence="3">
    <location>
        <begin position="2"/>
        <end position="185"/>
    </location>
</feature>
<dbReference type="Pfam" id="PF02734">
    <property type="entry name" value="Dak2"/>
    <property type="match status" value="1"/>
</dbReference>
<proteinExistence type="predicted"/>
<dbReference type="RefSeq" id="WP_138689288.1">
    <property type="nucleotide sequence ID" value="NZ_VCKX01000021.1"/>
</dbReference>
<evidence type="ECO:0000256" key="2">
    <source>
        <dbReference type="ARBA" id="ARBA00022777"/>
    </source>
</evidence>
<keyword evidence="5" id="KW-1185">Reference proteome</keyword>
<dbReference type="PROSITE" id="PS51480">
    <property type="entry name" value="DHAL"/>
    <property type="match status" value="1"/>
</dbReference>
<dbReference type="InterPro" id="IPR004007">
    <property type="entry name" value="DhaL_dom"/>
</dbReference>
<keyword evidence="1" id="KW-0808">Transferase</keyword>
<name>A0A5S4GV56_9ACTN</name>
<dbReference type="InterPro" id="IPR050861">
    <property type="entry name" value="Dihydroxyacetone_Kinase"/>
</dbReference>
<dbReference type="GO" id="GO:0005829">
    <property type="term" value="C:cytosol"/>
    <property type="evidence" value="ECO:0007669"/>
    <property type="project" value="TreeGrafter"/>
</dbReference>
<dbReference type="PANTHER" id="PTHR28629">
    <property type="entry name" value="TRIOKINASE/FMN CYCLASE"/>
    <property type="match status" value="1"/>
</dbReference>
<evidence type="ECO:0000259" key="3">
    <source>
        <dbReference type="PROSITE" id="PS51480"/>
    </source>
</evidence>
<sequence length="187" mass="19229">MMTGSEVLRRYAAAVADAHAELTRLDQVSGDGDFGDNLRSGLERVLAEPGEEHGFDVAGRIFLDEVGGTSGPLFGLLFSELGRALEEDPRAGWAAGAQAGLAAIQRVGEAEVGDRTLVDALAPAVAELVRGGTFEQAARAAAEGARGTAELVARRGRASYVGDRARGVPDPGAVGVALLFQALAESS</sequence>
<dbReference type="InterPro" id="IPR036117">
    <property type="entry name" value="DhaL_dom_sf"/>
</dbReference>
<dbReference type="SUPFAM" id="SSF101473">
    <property type="entry name" value="DhaL-like"/>
    <property type="match status" value="1"/>
</dbReference>
<dbReference type="Proteomes" id="UP000306628">
    <property type="component" value="Unassembled WGS sequence"/>
</dbReference>
<dbReference type="SMART" id="SM01120">
    <property type="entry name" value="Dak2"/>
    <property type="match status" value="1"/>
</dbReference>
<dbReference type="Gene3D" id="1.25.40.340">
    <property type="match status" value="1"/>
</dbReference>
<dbReference type="OrthoDB" id="9800291at2"/>
<dbReference type="AlphaFoldDB" id="A0A5S4GV56"/>
<evidence type="ECO:0000313" key="5">
    <source>
        <dbReference type="Proteomes" id="UP000306628"/>
    </source>
</evidence>
<keyword evidence="2" id="KW-0418">Kinase</keyword>
<gene>
    <name evidence="4" type="ORF">ETD85_09680</name>
</gene>
<accession>A0A5S4GV56</accession>
<protein>
    <submittedName>
        <fullName evidence="4">DAK2 domain-containing protein</fullName>
    </submittedName>
</protein>
<organism evidence="4 5">
    <name type="scientific">Nonomuraea zeae</name>
    <dbReference type="NCBI Taxonomy" id="1642303"/>
    <lineage>
        <taxon>Bacteria</taxon>
        <taxon>Bacillati</taxon>
        <taxon>Actinomycetota</taxon>
        <taxon>Actinomycetes</taxon>
        <taxon>Streptosporangiales</taxon>
        <taxon>Streptosporangiaceae</taxon>
        <taxon>Nonomuraea</taxon>
    </lineage>
</organism>
<comment type="caution">
    <text evidence="4">The sequence shown here is derived from an EMBL/GenBank/DDBJ whole genome shotgun (WGS) entry which is preliminary data.</text>
</comment>
<dbReference type="GO" id="GO:0019563">
    <property type="term" value="P:glycerol catabolic process"/>
    <property type="evidence" value="ECO:0007669"/>
    <property type="project" value="TreeGrafter"/>
</dbReference>
<dbReference type="PANTHER" id="PTHR28629:SF4">
    <property type="entry name" value="TRIOKINASE_FMN CYCLASE"/>
    <property type="match status" value="1"/>
</dbReference>